<evidence type="ECO:0000313" key="1">
    <source>
        <dbReference type="EMBL" id="KYP77363.1"/>
    </source>
</evidence>
<dbReference type="Gramene" id="C.cajan_47667.t">
    <property type="protein sequence ID" value="C.cajan_47667.t.cds1"/>
    <property type="gene ID" value="C.cajan_47667"/>
</dbReference>
<evidence type="ECO:0008006" key="3">
    <source>
        <dbReference type="Google" id="ProtNLM"/>
    </source>
</evidence>
<sequence>MWDTLAITYEGSLEVKRYKLSLLVHKYELLEMDDNESIQTMFGRFQTIINELSFLGRAYDNFDNIDNLFNSLPRKWRPQVTALRASKDLEKLSLEVLIRLLKVHEMELHQDEAGRKQKSIALSMQKTKPTSSFDESCDEETCDSDDEISLLSIKIYSMIKKKEGSHWRKI</sequence>
<evidence type="ECO:0000313" key="2">
    <source>
        <dbReference type="Proteomes" id="UP000075243"/>
    </source>
</evidence>
<protein>
    <recommendedName>
        <fullName evidence="3">UBN2 domain-containing protein</fullName>
    </recommendedName>
</protein>
<proteinExistence type="predicted"/>
<gene>
    <name evidence="1" type="ORF">KK1_048388</name>
</gene>
<dbReference type="PANTHER" id="PTHR34676">
    <property type="entry name" value="DUF4219 DOMAIN-CONTAINING PROTEIN-RELATED"/>
    <property type="match status" value="1"/>
</dbReference>
<dbReference type="Proteomes" id="UP000075243">
    <property type="component" value="Unassembled WGS sequence"/>
</dbReference>
<dbReference type="AlphaFoldDB" id="A0A151UDK8"/>
<dbReference type="EMBL" id="AGCT01020202">
    <property type="protein sequence ID" value="KYP77363.1"/>
    <property type="molecule type" value="Genomic_DNA"/>
</dbReference>
<comment type="caution">
    <text evidence="1">The sequence shown here is derived from an EMBL/GenBank/DDBJ whole genome shotgun (WGS) entry which is preliminary data.</text>
</comment>
<name>A0A151UDK8_CAJCA</name>
<organism evidence="1 2">
    <name type="scientific">Cajanus cajan</name>
    <name type="common">Pigeon pea</name>
    <name type="synonym">Cajanus indicus</name>
    <dbReference type="NCBI Taxonomy" id="3821"/>
    <lineage>
        <taxon>Eukaryota</taxon>
        <taxon>Viridiplantae</taxon>
        <taxon>Streptophyta</taxon>
        <taxon>Embryophyta</taxon>
        <taxon>Tracheophyta</taxon>
        <taxon>Spermatophyta</taxon>
        <taxon>Magnoliopsida</taxon>
        <taxon>eudicotyledons</taxon>
        <taxon>Gunneridae</taxon>
        <taxon>Pentapetalae</taxon>
        <taxon>rosids</taxon>
        <taxon>fabids</taxon>
        <taxon>Fabales</taxon>
        <taxon>Fabaceae</taxon>
        <taxon>Papilionoideae</taxon>
        <taxon>50 kb inversion clade</taxon>
        <taxon>NPAAA clade</taxon>
        <taxon>indigoferoid/millettioid clade</taxon>
        <taxon>Phaseoleae</taxon>
        <taxon>Cajanus</taxon>
    </lineage>
</organism>
<reference evidence="1" key="1">
    <citation type="journal article" date="2012" name="Nat. Biotechnol.">
        <title>Draft genome sequence of pigeonpea (Cajanus cajan), an orphan legume crop of resource-poor farmers.</title>
        <authorList>
            <person name="Varshney R.K."/>
            <person name="Chen W."/>
            <person name="Li Y."/>
            <person name="Bharti A.K."/>
            <person name="Saxena R.K."/>
            <person name="Schlueter J.A."/>
            <person name="Donoghue M.T."/>
            <person name="Azam S."/>
            <person name="Fan G."/>
            <person name="Whaley A.M."/>
            <person name="Farmer A.D."/>
            <person name="Sheridan J."/>
            <person name="Iwata A."/>
            <person name="Tuteja R."/>
            <person name="Penmetsa R.V."/>
            <person name="Wu W."/>
            <person name="Upadhyaya H.D."/>
            <person name="Yang S.P."/>
            <person name="Shah T."/>
            <person name="Saxena K.B."/>
            <person name="Michael T."/>
            <person name="McCombie W.R."/>
            <person name="Yang B."/>
            <person name="Zhang G."/>
            <person name="Yang H."/>
            <person name="Wang J."/>
            <person name="Spillane C."/>
            <person name="Cook D.R."/>
            <person name="May G.D."/>
            <person name="Xu X."/>
            <person name="Jackson S.A."/>
        </authorList>
    </citation>
    <scope>NUCLEOTIDE SEQUENCE [LARGE SCALE GENOMIC DNA]</scope>
</reference>
<dbReference type="PANTHER" id="PTHR34676:SF27">
    <property type="entry name" value="ASPARTYL-TRNA SYNTHETASE"/>
    <property type="match status" value="1"/>
</dbReference>
<keyword evidence="2" id="KW-1185">Reference proteome</keyword>
<dbReference type="Pfam" id="PF14223">
    <property type="entry name" value="Retrotran_gag_2"/>
    <property type="match status" value="1"/>
</dbReference>
<accession>A0A151UDK8</accession>